<comment type="caution">
    <text evidence="1">The sequence shown here is derived from an EMBL/GenBank/DDBJ whole genome shotgun (WGS) entry which is preliminary data.</text>
</comment>
<dbReference type="Proteomes" id="UP000556201">
    <property type="component" value="Unassembled WGS sequence"/>
</dbReference>
<dbReference type="PANTHER" id="PTHR39217">
    <property type="match status" value="1"/>
</dbReference>
<protein>
    <submittedName>
        <fullName evidence="1">Glutathione synthase/RimK-type ligase-like ATP-grasp enzyme</fullName>
    </submittedName>
</protein>
<accession>A0A7W9L6A3</accession>
<keyword evidence="1" id="KW-0436">Ligase</keyword>
<reference evidence="1 2" key="1">
    <citation type="submission" date="2020-08" db="EMBL/GenBank/DDBJ databases">
        <title>Functional genomics of gut bacteria from endangered species of beetles.</title>
        <authorList>
            <person name="Carlos-Shanley C."/>
        </authorList>
    </citation>
    <scope>NUCLEOTIDE SEQUENCE [LARGE SCALE GENOMIC DNA]</scope>
    <source>
        <strain evidence="1 2">S00192</strain>
    </source>
</reference>
<dbReference type="PANTHER" id="PTHR39217:SF1">
    <property type="entry name" value="GLUTATHIONE SYNTHETASE"/>
    <property type="match status" value="1"/>
</dbReference>
<dbReference type="SUPFAM" id="SSF56059">
    <property type="entry name" value="Glutathione synthetase ATP-binding domain-like"/>
    <property type="match status" value="1"/>
</dbReference>
<dbReference type="EMBL" id="JACHLJ010000002">
    <property type="protein sequence ID" value="MBB5772227.1"/>
    <property type="molecule type" value="Genomic_DNA"/>
</dbReference>
<organism evidence="1 2">
    <name type="scientific">Brevundimonas vesicularis</name>
    <name type="common">Pseudomonas vesicularis</name>
    <dbReference type="NCBI Taxonomy" id="41276"/>
    <lineage>
        <taxon>Bacteria</taxon>
        <taxon>Pseudomonadati</taxon>
        <taxon>Pseudomonadota</taxon>
        <taxon>Alphaproteobacteria</taxon>
        <taxon>Caulobacterales</taxon>
        <taxon>Caulobacteraceae</taxon>
        <taxon>Brevundimonas</taxon>
    </lineage>
</organism>
<dbReference type="InterPro" id="IPR053191">
    <property type="entry name" value="DcsG_Biosynth_Enzyme"/>
</dbReference>
<gene>
    <name evidence="1" type="ORF">HNP47_002231</name>
</gene>
<sequence length="290" mass="31440">MTQIAVLTPDPADKTYVGRWPEVLERLKATLESTGATVTATPWTNHVEDASGLAAYDLILPVIAWGYHRDHGRWLKACATWSEAGLAVANPAEVLRWNSDKAYLARLADKGVPIPQTRWTDRVAQDQVDAAFAETGAPVLIVKPTVSAGAFRTLRLTPGEVLDDAPEGAAMIQPYLKSIETEGETSLLFFGGRFSHAVNKRPVAGDFRIQVQFGGLYRAVTPDAAAMALAEQVLAAIGEPLLYARIDMARDDAGQWVLMEAELIEPDFYLDHDPANGAGFAEAVKARLEA</sequence>
<dbReference type="AlphaFoldDB" id="A0A7W9L6A3"/>
<evidence type="ECO:0000313" key="2">
    <source>
        <dbReference type="Proteomes" id="UP000556201"/>
    </source>
</evidence>
<proteinExistence type="predicted"/>
<dbReference type="RefSeq" id="WP_184279598.1">
    <property type="nucleotide sequence ID" value="NZ_JACHLJ010000002.1"/>
</dbReference>
<name>A0A7W9L6A3_BREVE</name>
<evidence type="ECO:0000313" key="1">
    <source>
        <dbReference type="EMBL" id="MBB5772227.1"/>
    </source>
</evidence>
<dbReference type="GO" id="GO:0016874">
    <property type="term" value="F:ligase activity"/>
    <property type="evidence" value="ECO:0007669"/>
    <property type="project" value="UniProtKB-KW"/>
</dbReference>
<dbReference type="Gene3D" id="3.30.470.20">
    <property type="entry name" value="ATP-grasp fold, B domain"/>
    <property type="match status" value="1"/>
</dbReference>